<evidence type="ECO:0000256" key="6">
    <source>
        <dbReference type="ARBA" id="ARBA00023125"/>
    </source>
</evidence>
<keyword evidence="6" id="KW-0238">DNA-binding</keyword>
<dbReference type="InterPro" id="IPR013087">
    <property type="entry name" value="Znf_C2H2_type"/>
</dbReference>
<dbReference type="PROSITE" id="PS50157">
    <property type="entry name" value="ZINC_FINGER_C2H2_2"/>
    <property type="match status" value="1"/>
</dbReference>
<keyword evidence="3 9" id="KW-0863">Zinc-finger</keyword>
<dbReference type="RefSeq" id="XP_030829619.1">
    <property type="nucleotide sequence ID" value="XM_030973759.1"/>
</dbReference>
<sequence length="281" mass="30686">MPSSALFSSSIDEGIDISGGSLPFSMDDNLPNDSPTKKFKPSMKTSYKCTWQGCGKTLSTVQGIERHIRTIHLRKKEGEEYSDHEEEFYYTEIDTTVESVSDTLANMCTSSPPPSTGFIIDQSLLPHSHPQNIPQKPMEVSSPSPIMAKRGRHLSTSSDIVSSSVICDSTNPPLVGSLPNQAIAMLASPMSLPSSGAQFSWCPVSSSPASFSFPSSSSSSSSQPSQPPTLNRVRHKSAPHSSAGQPKIRSEGKKCRKVYGMEKRDMWCTQCRWKKACVRFT</sequence>
<name>A0A7M7N1L5_STRPU</name>
<keyword evidence="4" id="KW-0862">Zinc</keyword>
<keyword evidence="2" id="KW-0479">Metal-binding</keyword>
<dbReference type="SMART" id="SM00355">
    <property type="entry name" value="ZnF_C2H2"/>
    <property type="match status" value="1"/>
</dbReference>
<evidence type="ECO:0000256" key="2">
    <source>
        <dbReference type="ARBA" id="ARBA00022723"/>
    </source>
</evidence>
<comment type="subcellular location">
    <subcellularLocation>
        <location evidence="1">Nucleus</location>
    </subcellularLocation>
</comment>
<dbReference type="GO" id="GO:0008270">
    <property type="term" value="F:zinc ion binding"/>
    <property type="evidence" value="ECO:0007669"/>
    <property type="project" value="UniProtKB-KW"/>
</dbReference>
<evidence type="ECO:0000256" key="1">
    <source>
        <dbReference type="ARBA" id="ARBA00004123"/>
    </source>
</evidence>
<dbReference type="AlphaFoldDB" id="A0A7M7N1L5"/>
<dbReference type="OMA" id="ITAHVRN"/>
<dbReference type="GO" id="GO:0005634">
    <property type="term" value="C:nucleus"/>
    <property type="evidence" value="ECO:0007669"/>
    <property type="project" value="UniProtKB-SubCell"/>
</dbReference>
<dbReference type="PANTHER" id="PTHR13006">
    <property type="entry name" value="PAPILLOMAVIRUS REGULATORY FACTOR PRF-1"/>
    <property type="match status" value="1"/>
</dbReference>
<dbReference type="PANTHER" id="PTHR13006:SF9">
    <property type="entry name" value="GLUCOSE TRANSPORTER 4 ENHANCER FACTOR, ISOFORM G"/>
    <property type="match status" value="1"/>
</dbReference>
<dbReference type="GO" id="GO:0003677">
    <property type="term" value="F:DNA binding"/>
    <property type="evidence" value="ECO:0007669"/>
    <property type="project" value="UniProtKB-KW"/>
</dbReference>
<evidence type="ECO:0000256" key="3">
    <source>
        <dbReference type="ARBA" id="ARBA00022771"/>
    </source>
</evidence>
<reference evidence="13" key="1">
    <citation type="submission" date="2015-02" db="EMBL/GenBank/DDBJ databases">
        <title>Genome sequencing for Strongylocentrotus purpuratus.</title>
        <authorList>
            <person name="Murali S."/>
            <person name="Liu Y."/>
            <person name="Vee V."/>
            <person name="English A."/>
            <person name="Wang M."/>
            <person name="Skinner E."/>
            <person name="Han Y."/>
            <person name="Muzny D.M."/>
            <person name="Worley K.C."/>
            <person name="Gibbs R.A."/>
        </authorList>
    </citation>
    <scope>NUCLEOTIDE SEQUENCE</scope>
</reference>
<feature type="region of interest" description="Disordered" evidence="10">
    <location>
        <begin position="213"/>
        <end position="252"/>
    </location>
</feature>
<dbReference type="SMART" id="SM01366">
    <property type="entry name" value="c-clamp"/>
    <property type="match status" value="1"/>
</dbReference>
<evidence type="ECO:0000259" key="11">
    <source>
        <dbReference type="PROSITE" id="PS50157"/>
    </source>
</evidence>
<evidence type="ECO:0000256" key="8">
    <source>
        <dbReference type="ARBA" id="ARBA00023242"/>
    </source>
</evidence>
<evidence type="ECO:0000313" key="12">
    <source>
        <dbReference type="EnsemblMetazoa" id="XP_030829619"/>
    </source>
</evidence>
<accession>A0A7M7N1L5</accession>
<dbReference type="InterPro" id="IPR052253">
    <property type="entry name" value="CR1/CR2-DNA-binding_regulator"/>
</dbReference>
<reference evidence="12" key="2">
    <citation type="submission" date="2021-01" db="UniProtKB">
        <authorList>
            <consortium name="EnsemblMetazoa"/>
        </authorList>
    </citation>
    <scope>IDENTIFICATION</scope>
</reference>
<dbReference type="InterPro" id="IPR036236">
    <property type="entry name" value="Znf_C2H2_sf"/>
</dbReference>
<keyword evidence="7" id="KW-0804">Transcription</keyword>
<dbReference type="Proteomes" id="UP000007110">
    <property type="component" value="Unassembled WGS sequence"/>
</dbReference>
<proteinExistence type="predicted"/>
<evidence type="ECO:0000256" key="5">
    <source>
        <dbReference type="ARBA" id="ARBA00023015"/>
    </source>
</evidence>
<keyword evidence="8" id="KW-0539">Nucleus</keyword>
<evidence type="ECO:0000256" key="9">
    <source>
        <dbReference type="PROSITE-ProRule" id="PRU00042"/>
    </source>
</evidence>
<keyword evidence="5" id="KW-0805">Transcription regulation</keyword>
<evidence type="ECO:0000313" key="13">
    <source>
        <dbReference type="Proteomes" id="UP000007110"/>
    </source>
</evidence>
<evidence type="ECO:0000256" key="4">
    <source>
        <dbReference type="ARBA" id="ARBA00022833"/>
    </source>
</evidence>
<evidence type="ECO:0000256" key="10">
    <source>
        <dbReference type="SAM" id="MobiDB-lite"/>
    </source>
</evidence>
<dbReference type="PROSITE" id="PS00028">
    <property type="entry name" value="ZINC_FINGER_C2H2_1"/>
    <property type="match status" value="1"/>
</dbReference>
<keyword evidence="13" id="KW-1185">Reference proteome</keyword>
<evidence type="ECO:0000256" key="7">
    <source>
        <dbReference type="ARBA" id="ARBA00023163"/>
    </source>
</evidence>
<dbReference type="Gene3D" id="3.30.160.60">
    <property type="entry name" value="Classic Zinc Finger"/>
    <property type="match status" value="1"/>
</dbReference>
<feature type="domain" description="C2H2-type" evidence="11">
    <location>
        <begin position="47"/>
        <end position="77"/>
    </location>
</feature>
<protein>
    <recommendedName>
        <fullName evidence="11">C2H2-type domain-containing protein</fullName>
    </recommendedName>
</protein>
<organism evidence="12 13">
    <name type="scientific">Strongylocentrotus purpuratus</name>
    <name type="common">Purple sea urchin</name>
    <dbReference type="NCBI Taxonomy" id="7668"/>
    <lineage>
        <taxon>Eukaryota</taxon>
        <taxon>Metazoa</taxon>
        <taxon>Echinodermata</taxon>
        <taxon>Eleutherozoa</taxon>
        <taxon>Echinozoa</taxon>
        <taxon>Echinoidea</taxon>
        <taxon>Euechinoidea</taxon>
        <taxon>Echinacea</taxon>
        <taxon>Camarodonta</taxon>
        <taxon>Echinidea</taxon>
        <taxon>Strongylocentrotidae</taxon>
        <taxon>Strongylocentrotus</taxon>
    </lineage>
</organism>
<dbReference type="GeneID" id="577659"/>
<feature type="compositionally biased region" description="Low complexity" evidence="10">
    <location>
        <begin position="213"/>
        <end position="224"/>
    </location>
</feature>
<dbReference type="SUPFAM" id="SSF57667">
    <property type="entry name" value="beta-beta-alpha zinc fingers"/>
    <property type="match status" value="1"/>
</dbReference>
<dbReference type="EnsemblMetazoa" id="XM_030973759">
    <property type="protein sequence ID" value="XP_030829619"/>
    <property type="gene ID" value="LOC577659"/>
</dbReference>